<dbReference type="InterPro" id="IPR011576">
    <property type="entry name" value="Pyridox_Oxase_N"/>
</dbReference>
<dbReference type="Gene3D" id="2.30.110.10">
    <property type="entry name" value="Electron Transport, Fmn-binding Protein, Chain A"/>
    <property type="match status" value="1"/>
</dbReference>
<evidence type="ECO:0000313" key="3">
    <source>
        <dbReference type="Proteomes" id="UP001265700"/>
    </source>
</evidence>
<protein>
    <submittedName>
        <fullName evidence="2">Pyridoxine 5'-phosphate oxidase superfamily flavin-nucleotide-binding protein</fullName>
    </submittedName>
</protein>
<dbReference type="SUPFAM" id="SSF50475">
    <property type="entry name" value="FMN-binding split barrel"/>
    <property type="match status" value="1"/>
</dbReference>
<organism evidence="2 3">
    <name type="scientific">Hydrogenophaga palleronii</name>
    <dbReference type="NCBI Taxonomy" id="65655"/>
    <lineage>
        <taxon>Bacteria</taxon>
        <taxon>Pseudomonadati</taxon>
        <taxon>Pseudomonadota</taxon>
        <taxon>Betaproteobacteria</taxon>
        <taxon>Burkholderiales</taxon>
        <taxon>Comamonadaceae</taxon>
        <taxon>Hydrogenophaga</taxon>
    </lineage>
</organism>
<dbReference type="Proteomes" id="UP001265700">
    <property type="component" value="Unassembled WGS sequence"/>
</dbReference>
<dbReference type="RefSeq" id="WP_310313971.1">
    <property type="nucleotide sequence ID" value="NZ_JAVDWU010000003.1"/>
</dbReference>
<sequence length="327" mass="34838">MTAEPGSTGAVFHAGERALQARAGVAEQLDAVGSRVLRSFMPDQHREFFGLLPWVLVGSVDRHGQPWASALAGSPGFLSAPTPQALNVHAWPGPWDPLAANLSEGAPVGLLGLQPHTRRRNRLNGVVHLQAGGWQVRVGQSFGNCPKYIQAREPMAWPDAPAPALVHEGKALDAASRELIARADTFFIATAHPDALHSADPAHGVDVSHRGGPPGFVLLQGDTLTVPDLVGNFFFNTLGNLVVNPQAGLLFVDFERGDLLWLATTGELIEDGPALAAFPGAQRLVQFRIQHARRVSAALPLCWLLGEASPHIAGMGPWRSHSLPPQA</sequence>
<reference evidence="2 3" key="1">
    <citation type="submission" date="2023-07" db="EMBL/GenBank/DDBJ databases">
        <title>Sorghum-associated microbial communities from plants grown in Nebraska, USA.</title>
        <authorList>
            <person name="Schachtman D."/>
        </authorList>
    </citation>
    <scope>NUCLEOTIDE SEQUENCE [LARGE SCALE GENOMIC DNA]</scope>
    <source>
        <strain evidence="2 3">4249</strain>
    </source>
</reference>
<evidence type="ECO:0000313" key="2">
    <source>
        <dbReference type="EMBL" id="MDR7149615.1"/>
    </source>
</evidence>
<keyword evidence="3" id="KW-1185">Reference proteome</keyword>
<name>A0ABU1WK08_9BURK</name>
<dbReference type="Pfam" id="PF01243">
    <property type="entry name" value="PNPOx_N"/>
    <property type="match status" value="1"/>
</dbReference>
<feature type="domain" description="Pyridoxamine 5'-phosphate oxidase N-terminal" evidence="1">
    <location>
        <begin position="173"/>
        <end position="284"/>
    </location>
</feature>
<proteinExistence type="predicted"/>
<accession>A0ABU1WK08</accession>
<dbReference type="PANTHER" id="PTHR42815:SF2">
    <property type="entry name" value="FAD-BINDING, PUTATIVE (AFU_ORTHOLOGUE AFUA_6G07600)-RELATED"/>
    <property type="match status" value="1"/>
</dbReference>
<comment type="caution">
    <text evidence="2">The sequence shown here is derived from an EMBL/GenBank/DDBJ whole genome shotgun (WGS) entry which is preliminary data.</text>
</comment>
<gene>
    <name evidence="2" type="ORF">J2W49_001570</name>
</gene>
<dbReference type="PANTHER" id="PTHR42815">
    <property type="entry name" value="FAD-BINDING, PUTATIVE (AFU_ORTHOLOGUE AFUA_6G07600)-RELATED"/>
    <property type="match status" value="1"/>
</dbReference>
<evidence type="ECO:0000259" key="1">
    <source>
        <dbReference type="Pfam" id="PF01243"/>
    </source>
</evidence>
<dbReference type="EMBL" id="JAVDWU010000003">
    <property type="protein sequence ID" value="MDR7149615.1"/>
    <property type="molecule type" value="Genomic_DNA"/>
</dbReference>
<dbReference type="InterPro" id="IPR012349">
    <property type="entry name" value="Split_barrel_FMN-bd"/>
</dbReference>